<evidence type="ECO:0000313" key="2">
    <source>
        <dbReference type="EMBL" id="KYQ57266.1"/>
    </source>
</evidence>
<gene>
    <name evidence="2" type="ORF">ALC60_03788</name>
</gene>
<feature type="compositionally biased region" description="Low complexity" evidence="1">
    <location>
        <begin position="76"/>
        <end position="90"/>
    </location>
</feature>
<keyword evidence="3" id="KW-1185">Reference proteome</keyword>
<organism evidence="2 3">
    <name type="scientific">Mycetomoellerius zeteki</name>
    <dbReference type="NCBI Taxonomy" id="64791"/>
    <lineage>
        <taxon>Eukaryota</taxon>
        <taxon>Metazoa</taxon>
        <taxon>Ecdysozoa</taxon>
        <taxon>Arthropoda</taxon>
        <taxon>Hexapoda</taxon>
        <taxon>Insecta</taxon>
        <taxon>Pterygota</taxon>
        <taxon>Neoptera</taxon>
        <taxon>Endopterygota</taxon>
        <taxon>Hymenoptera</taxon>
        <taxon>Apocrita</taxon>
        <taxon>Aculeata</taxon>
        <taxon>Formicoidea</taxon>
        <taxon>Formicidae</taxon>
        <taxon>Myrmicinae</taxon>
        <taxon>Mycetomoellerius</taxon>
    </lineage>
</organism>
<dbReference type="EMBL" id="KQ982351">
    <property type="protein sequence ID" value="KYQ57266.1"/>
    <property type="molecule type" value="Genomic_DNA"/>
</dbReference>
<name>A0A151XA67_9HYME</name>
<proteinExistence type="predicted"/>
<sequence>MVQNPVARSAVFSRNGANNVGDLHAAERLEIRDWDQKVFQARSGMSVGSGGREPFKRTTQNIQPPTKKSSRSQAKPAEPAAPVSRAAPSAVRKRDPVASLFSARRPARRVVQGGKATKPGDQQLKNIFKRETTISFASLNSNRSRGTVSSTVLDSRERRPWGSLRGPRHRKDTRTSFRGVHSETSRRSLAESKSNKWLLRNVIVSSVTGIASFLPTTGDPQSRRGGGSCEDSSADRGRKWLEAARFTHEYRNSSASARHTMWRSLVRVV</sequence>
<dbReference type="Proteomes" id="UP000075809">
    <property type="component" value="Unassembled WGS sequence"/>
</dbReference>
<reference evidence="2 3" key="1">
    <citation type="submission" date="2015-09" db="EMBL/GenBank/DDBJ databases">
        <title>Trachymyrmex zeteki WGS genome.</title>
        <authorList>
            <person name="Nygaard S."/>
            <person name="Hu H."/>
            <person name="Boomsma J."/>
            <person name="Zhang G."/>
        </authorList>
    </citation>
    <scope>NUCLEOTIDE SEQUENCE [LARGE SCALE GENOMIC DNA]</scope>
    <source>
        <strain evidence="2">Tzet28-1</strain>
        <tissue evidence="2">Whole body</tissue>
    </source>
</reference>
<accession>A0A151XA67</accession>
<protein>
    <submittedName>
        <fullName evidence="2">Uncharacterized protein</fullName>
    </submittedName>
</protein>
<evidence type="ECO:0000313" key="3">
    <source>
        <dbReference type="Proteomes" id="UP000075809"/>
    </source>
</evidence>
<feature type="compositionally biased region" description="Polar residues" evidence="1">
    <location>
        <begin position="142"/>
        <end position="153"/>
    </location>
</feature>
<dbReference type="AlphaFoldDB" id="A0A151XA67"/>
<feature type="region of interest" description="Disordered" evidence="1">
    <location>
        <begin position="142"/>
        <end position="186"/>
    </location>
</feature>
<feature type="region of interest" description="Disordered" evidence="1">
    <location>
        <begin position="214"/>
        <end position="234"/>
    </location>
</feature>
<feature type="region of interest" description="Disordered" evidence="1">
    <location>
        <begin position="43"/>
        <end position="122"/>
    </location>
</feature>
<evidence type="ECO:0000256" key="1">
    <source>
        <dbReference type="SAM" id="MobiDB-lite"/>
    </source>
</evidence>
<feature type="compositionally biased region" description="Polar residues" evidence="1">
    <location>
        <begin position="57"/>
        <end position="73"/>
    </location>
</feature>